<reference evidence="5" key="1">
    <citation type="journal article" date="2019" name="Int. J. Syst. Evol. Microbiol.">
        <title>The Global Catalogue of Microorganisms (GCM) 10K type strain sequencing project: providing services to taxonomists for standard genome sequencing and annotation.</title>
        <authorList>
            <consortium name="The Broad Institute Genomics Platform"/>
            <consortium name="The Broad Institute Genome Sequencing Center for Infectious Disease"/>
            <person name="Wu L."/>
            <person name="Ma J."/>
        </authorList>
    </citation>
    <scope>NUCLEOTIDE SEQUENCE [LARGE SCALE GENOMIC DNA]</scope>
    <source>
        <strain evidence="5">CCUG 59858</strain>
    </source>
</reference>
<sequence length="405" mass="44479">MAHEPKQNHSVIPEAASAHEQSLLQMLKDIQRPVTFKPNKKTKDTAILSALKQIPFVSSLLHGMDGTGTAIGKLYELQGVPTAPMKEAVRGFQFGSIALAALDFLRIPAIYIASFVLGKKSPVSLSKNAQWLYAGVLLALGAVSIAVPAVSLPLAVTGAALALAVNLYTLGRFFYLRRQNRHGLKKVEQQLQEEEARLDELRQKALDLENEFATTKDPALIEKIEQLHKNYQQQLATLQTLHDQKYIYEQKIDKRGLGQLINRSAGILLSTLALTSLVLIFFMPPVGLGMLAGSAAAGIIYGVLAFSVPYFIEKFKRKEGIQSENVDDEIPEEPGFDGGESVPLIMNSLQNKQGTDMKYRQEPQGISSRPLFSSPGTADDKSIENARQYSEKICHPREGGDPSIK</sequence>
<feature type="compositionally biased region" description="Polar residues" evidence="2">
    <location>
        <begin position="364"/>
        <end position="376"/>
    </location>
</feature>
<comment type="caution">
    <text evidence="4">The sequence shown here is derived from an EMBL/GenBank/DDBJ whole genome shotgun (WGS) entry which is preliminary data.</text>
</comment>
<keyword evidence="3" id="KW-1133">Transmembrane helix</keyword>
<feature type="region of interest" description="Disordered" evidence="2">
    <location>
        <begin position="353"/>
        <end position="405"/>
    </location>
</feature>
<proteinExistence type="predicted"/>
<dbReference type="EMBL" id="JBHSAB010000029">
    <property type="protein sequence ID" value="MFC3909727.1"/>
    <property type="molecule type" value="Genomic_DNA"/>
</dbReference>
<feature type="transmembrane region" description="Helical" evidence="3">
    <location>
        <begin position="94"/>
        <end position="118"/>
    </location>
</feature>
<gene>
    <name evidence="4" type="ORF">ACFORL_11665</name>
</gene>
<keyword evidence="1" id="KW-0175">Coiled coil</keyword>
<evidence type="ECO:0000256" key="2">
    <source>
        <dbReference type="SAM" id="MobiDB-lite"/>
    </source>
</evidence>
<dbReference type="RefSeq" id="WP_382344221.1">
    <property type="nucleotide sequence ID" value="NZ_JBHSAB010000029.1"/>
</dbReference>
<accession>A0ABV8CIA1</accession>
<feature type="coiled-coil region" evidence="1">
    <location>
        <begin position="177"/>
        <end position="244"/>
    </location>
</feature>
<protein>
    <recommendedName>
        <fullName evidence="6">Coiled-coil protein</fullName>
    </recommendedName>
</protein>
<feature type="transmembrane region" description="Helical" evidence="3">
    <location>
        <begin position="260"/>
        <end position="282"/>
    </location>
</feature>
<evidence type="ECO:0000313" key="4">
    <source>
        <dbReference type="EMBL" id="MFC3909727.1"/>
    </source>
</evidence>
<evidence type="ECO:0000256" key="3">
    <source>
        <dbReference type="SAM" id="Phobius"/>
    </source>
</evidence>
<feature type="transmembrane region" description="Helical" evidence="3">
    <location>
        <begin position="288"/>
        <end position="312"/>
    </location>
</feature>
<name>A0ABV8CIA1_9GAMM</name>
<feature type="transmembrane region" description="Helical" evidence="3">
    <location>
        <begin position="130"/>
        <end position="150"/>
    </location>
</feature>
<keyword evidence="5" id="KW-1185">Reference proteome</keyword>
<evidence type="ECO:0008006" key="6">
    <source>
        <dbReference type="Google" id="ProtNLM"/>
    </source>
</evidence>
<dbReference type="Proteomes" id="UP001595758">
    <property type="component" value="Unassembled WGS sequence"/>
</dbReference>
<keyword evidence="3" id="KW-0472">Membrane</keyword>
<feature type="compositionally biased region" description="Basic and acidic residues" evidence="2">
    <location>
        <begin position="378"/>
        <end position="405"/>
    </location>
</feature>
<organism evidence="4 5">
    <name type="scientific">Legionella dresdenensis</name>
    <dbReference type="NCBI Taxonomy" id="450200"/>
    <lineage>
        <taxon>Bacteria</taxon>
        <taxon>Pseudomonadati</taxon>
        <taxon>Pseudomonadota</taxon>
        <taxon>Gammaproteobacteria</taxon>
        <taxon>Legionellales</taxon>
        <taxon>Legionellaceae</taxon>
        <taxon>Legionella</taxon>
    </lineage>
</organism>
<evidence type="ECO:0000256" key="1">
    <source>
        <dbReference type="SAM" id="Coils"/>
    </source>
</evidence>
<evidence type="ECO:0000313" key="5">
    <source>
        <dbReference type="Proteomes" id="UP001595758"/>
    </source>
</evidence>
<keyword evidence="3" id="KW-0812">Transmembrane</keyword>
<feature type="transmembrane region" description="Helical" evidence="3">
    <location>
        <begin position="156"/>
        <end position="176"/>
    </location>
</feature>